<evidence type="ECO:0000313" key="6">
    <source>
        <dbReference type="Proteomes" id="UP000680514"/>
    </source>
</evidence>
<keyword evidence="6" id="KW-1185">Reference proteome</keyword>
<gene>
    <name evidence="5" type="ORF">LYSHEL_24490</name>
</gene>
<organism evidence="5 6">
    <name type="scientific">Lysobacter helvus</name>
    <dbReference type="NCBI Taxonomy" id="2675059"/>
    <lineage>
        <taxon>Bacteria</taxon>
        <taxon>Pseudomonadati</taxon>
        <taxon>Pseudomonadota</taxon>
        <taxon>Gammaproteobacteria</taxon>
        <taxon>Lysobacterales</taxon>
        <taxon>Lysobacteraceae</taxon>
        <taxon>Lysobacter</taxon>
    </lineage>
</organism>
<reference evidence="5 6" key="1">
    <citation type="submission" date="2021-03" db="EMBL/GenBank/DDBJ databases">
        <title>Complete Genome Sequences of Two Lysobacter Strains Isolated from Sea Water (Lysobacter caseinilyticus) and Soil (Lysobacter helvus) in South Korea.</title>
        <authorList>
            <person name="Watanabe Y."/>
            <person name="Arakawa K."/>
        </authorList>
    </citation>
    <scope>NUCLEOTIDE SEQUENCE [LARGE SCALE GENOMIC DNA]</scope>
    <source>
        <strain evidence="5 6">D10</strain>
    </source>
</reference>
<accession>A0ABM7QG27</accession>
<dbReference type="Pfam" id="PF04828">
    <property type="entry name" value="GFA"/>
    <property type="match status" value="1"/>
</dbReference>
<dbReference type="Proteomes" id="UP000680514">
    <property type="component" value="Chromosome"/>
</dbReference>
<proteinExistence type="inferred from homology"/>
<dbReference type="PROSITE" id="PS51891">
    <property type="entry name" value="CENP_V_GFA"/>
    <property type="match status" value="1"/>
</dbReference>
<dbReference type="SUPFAM" id="SSF51316">
    <property type="entry name" value="Mss4-like"/>
    <property type="match status" value="1"/>
</dbReference>
<evidence type="ECO:0000313" key="5">
    <source>
        <dbReference type="EMBL" id="BCT96578.1"/>
    </source>
</evidence>
<protein>
    <recommendedName>
        <fullName evidence="4">CENP-V/GFA domain-containing protein</fullName>
    </recommendedName>
</protein>
<evidence type="ECO:0000256" key="3">
    <source>
        <dbReference type="ARBA" id="ARBA00022833"/>
    </source>
</evidence>
<feature type="domain" description="CENP-V/GFA" evidence="4">
    <location>
        <begin position="3"/>
        <end position="122"/>
    </location>
</feature>
<evidence type="ECO:0000259" key="4">
    <source>
        <dbReference type="PROSITE" id="PS51891"/>
    </source>
</evidence>
<dbReference type="PANTHER" id="PTHR28620:SF1">
    <property type="entry name" value="CENP-V_GFA DOMAIN-CONTAINING PROTEIN"/>
    <property type="match status" value="1"/>
</dbReference>
<dbReference type="RefSeq" id="WP_213434345.1">
    <property type="nucleotide sequence ID" value="NZ_AP024546.1"/>
</dbReference>
<name>A0ABM7QG27_9GAMM</name>
<sequence length="140" mass="15465">MELHGACHCGNLRFDLTWPAAAARIPARACTCTFCRKHGATWTSHVDARLRVHIEDPAHIARYAFGTNTADFHVCTRCGVVPLATSTIDARTYAVVNINTFENIDAALFDRSDSSVEGESLDARLSRRSARWIADVQFAD</sequence>
<evidence type="ECO:0000256" key="1">
    <source>
        <dbReference type="ARBA" id="ARBA00005495"/>
    </source>
</evidence>
<keyword evidence="3" id="KW-0862">Zinc</keyword>
<keyword evidence="2" id="KW-0479">Metal-binding</keyword>
<dbReference type="InterPro" id="IPR052355">
    <property type="entry name" value="CENP-V-like"/>
</dbReference>
<evidence type="ECO:0000256" key="2">
    <source>
        <dbReference type="ARBA" id="ARBA00022723"/>
    </source>
</evidence>
<dbReference type="EMBL" id="AP024546">
    <property type="protein sequence ID" value="BCT96578.1"/>
    <property type="molecule type" value="Genomic_DNA"/>
</dbReference>
<dbReference type="Gene3D" id="2.170.150.70">
    <property type="match status" value="1"/>
</dbReference>
<dbReference type="InterPro" id="IPR006913">
    <property type="entry name" value="CENP-V/GFA"/>
</dbReference>
<comment type="similarity">
    <text evidence="1">Belongs to the Gfa family.</text>
</comment>
<dbReference type="PANTHER" id="PTHR28620">
    <property type="entry name" value="CENTROMERE PROTEIN V"/>
    <property type="match status" value="1"/>
</dbReference>
<dbReference type="InterPro" id="IPR011057">
    <property type="entry name" value="Mss4-like_sf"/>
</dbReference>